<organism evidence="8 9">
    <name type="scientific">Thiobacter aerophilum</name>
    <dbReference type="NCBI Taxonomy" id="3121275"/>
    <lineage>
        <taxon>Bacteria</taxon>
        <taxon>Pseudomonadati</taxon>
        <taxon>Pseudomonadota</taxon>
        <taxon>Betaproteobacteria</taxon>
        <taxon>Burkholderiales</taxon>
        <taxon>Thiobacteraceae</taxon>
        <taxon>Thiobacter</taxon>
    </lineage>
</organism>
<proteinExistence type="predicted"/>
<dbReference type="PANTHER" id="PTHR43289">
    <property type="entry name" value="MITOGEN-ACTIVATED PROTEIN KINASE KINASE KINASE 20-RELATED"/>
    <property type="match status" value="1"/>
</dbReference>
<dbReference type="InterPro" id="IPR011009">
    <property type="entry name" value="Kinase-like_dom_sf"/>
</dbReference>
<dbReference type="InterPro" id="IPR008271">
    <property type="entry name" value="Ser/Thr_kinase_AS"/>
</dbReference>
<dbReference type="SMART" id="SM00220">
    <property type="entry name" value="S_TKc"/>
    <property type="match status" value="1"/>
</dbReference>
<keyword evidence="9" id="KW-1185">Reference proteome</keyword>
<dbReference type="InterPro" id="IPR000719">
    <property type="entry name" value="Prot_kinase_dom"/>
</dbReference>
<name>A0ABV0EDC0_9BURK</name>
<protein>
    <submittedName>
        <fullName evidence="8">Protein kinase</fullName>
    </submittedName>
</protein>
<keyword evidence="3 8" id="KW-0418">Kinase</keyword>
<keyword evidence="1" id="KW-0808">Transferase</keyword>
<keyword evidence="4 5" id="KW-0067">ATP-binding</keyword>
<dbReference type="RefSeq" id="WP_347306661.1">
    <property type="nucleotide sequence ID" value="NZ_JBAJEX010000001.1"/>
</dbReference>
<dbReference type="Proteomes" id="UP001482231">
    <property type="component" value="Unassembled WGS sequence"/>
</dbReference>
<feature type="compositionally biased region" description="Low complexity" evidence="6">
    <location>
        <begin position="421"/>
        <end position="433"/>
    </location>
</feature>
<dbReference type="GO" id="GO:0016301">
    <property type="term" value="F:kinase activity"/>
    <property type="evidence" value="ECO:0007669"/>
    <property type="project" value="UniProtKB-KW"/>
</dbReference>
<dbReference type="Gene3D" id="1.10.510.10">
    <property type="entry name" value="Transferase(Phosphotransferase) domain 1"/>
    <property type="match status" value="1"/>
</dbReference>
<dbReference type="PROSITE" id="PS00107">
    <property type="entry name" value="PROTEIN_KINASE_ATP"/>
    <property type="match status" value="1"/>
</dbReference>
<dbReference type="Gene3D" id="3.30.200.20">
    <property type="entry name" value="Phosphorylase Kinase, domain 1"/>
    <property type="match status" value="1"/>
</dbReference>
<dbReference type="PROSITE" id="PS50011">
    <property type="entry name" value="PROTEIN_KINASE_DOM"/>
    <property type="match status" value="1"/>
</dbReference>
<evidence type="ECO:0000256" key="6">
    <source>
        <dbReference type="SAM" id="MobiDB-lite"/>
    </source>
</evidence>
<evidence type="ECO:0000256" key="5">
    <source>
        <dbReference type="PROSITE-ProRule" id="PRU10141"/>
    </source>
</evidence>
<gene>
    <name evidence="8" type="ORF">V6E02_02125</name>
</gene>
<keyword evidence="2 5" id="KW-0547">Nucleotide-binding</keyword>
<evidence type="ECO:0000256" key="3">
    <source>
        <dbReference type="ARBA" id="ARBA00022777"/>
    </source>
</evidence>
<accession>A0ABV0EDC0</accession>
<dbReference type="InterPro" id="IPR017441">
    <property type="entry name" value="Protein_kinase_ATP_BS"/>
</dbReference>
<feature type="compositionally biased region" description="Low complexity" evidence="6">
    <location>
        <begin position="351"/>
        <end position="391"/>
    </location>
</feature>
<feature type="region of interest" description="Disordered" evidence="6">
    <location>
        <begin position="351"/>
        <end position="435"/>
    </location>
</feature>
<dbReference type="EMBL" id="JBAJEX010000001">
    <property type="protein sequence ID" value="MEO1766010.1"/>
    <property type="molecule type" value="Genomic_DNA"/>
</dbReference>
<comment type="caution">
    <text evidence="8">The sequence shown here is derived from an EMBL/GenBank/DDBJ whole genome shotgun (WGS) entry which is preliminary data.</text>
</comment>
<evidence type="ECO:0000256" key="2">
    <source>
        <dbReference type="ARBA" id="ARBA00022741"/>
    </source>
</evidence>
<feature type="binding site" evidence="5">
    <location>
        <position position="38"/>
    </location>
    <ligand>
        <name>ATP</name>
        <dbReference type="ChEBI" id="CHEBI:30616"/>
    </ligand>
</feature>
<evidence type="ECO:0000313" key="9">
    <source>
        <dbReference type="Proteomes" id="UP001482231"/>
    </source>
</evidence>
<dbReference type="CDD" id="cd14014">
    <property type="entry name" value="STKc_PknB_like"/>
    <property type="match status" value="1"/>
</dbReference>
<evidence type="ECO:0000313" key="8">
    <source>
        <dbReference type="EMBL" id="MEO1766010.1"/>
    </source>
</evidence>
<dbReference type="SUPFAM" id="SSF56112">
    <property type="entry name" value="Protein kinase-like (PK-like)"/>
    <property type="match status" value="1"/>
</dbReference>
<evidence type="ECO:0000259" key="7">
    <source>
        <dbReference type="PROSITE" id="PS50011"/>
    </source>
</evidence>
<evidence type="ECO:0000256" key="4">
    <source>
        <dbReference type="ARBA" id="ARBA00022840"/>
    </source>
</evidence>
<sequence length="520" mass="55735">MVIEKLGRYIVVEELGQGAMGVVYKAVDPLIDRTVAIKTINLDLSRDELETFEKRFQREVQSAGKLNHPNIVTIYDVGRAEGVAYMAMEFLEGKELREILDSGVVLPLDKVVHIAAQVCDGLAFAHEHGIVHRDIKPANIMVMKNGMVKITDFGIAQVSSASRTMAGMVMGSPKYMSPEQVVGQTVDGRSDIFSLGVVLYEMLTGKTPFVGDNISAIMYQILNEEPIPPKAFNQNVPDSLNYIVLKALAKHPDARYQTAKEMARDLRKYKTLQIPAPGETPPAAPMERRKTPRNSLGDATQVIARLSDDGAPAAPTPAPGISAVHWPRWALLAGVPLLFAVFVAVVLSRSPGSPAPAGAPAQPAAPVQSPAAPAAAAPPHALATAPGQTTPATPPDARREERSEPAAVSARPQPTPERQAKPAAPARLKAAPLTSTAQTRVVEEAATPITASGTLQLAIAPWGEVFVDGVRQGVSPPLREIKLPPGDHTILVVNQTFAPYSQTMRVEAGGTYKIKYKFNK</sequence>
<feature type="domain" description="Protein kinase" evidence="7">
    <location>
        <begin position="9"/>
        <end position="272"/>
    </location>
</feature>
<dbReference type="PANTHER" id="PTHR43289:SF6">
    <property type="entry name" value="SERINE_THREONINE-PROTEIN KINASE NEKL-3"/>
    <property type="match status" value="1"/>
</dbReference>
<dbReference type="Pfam" id="PF08308">
    <property type="entry name" value="PEGA"/>
    <property type="match status" value="1"/>
</dbReference>
<dbReference type="PROSITE" id="PS00108">
    <property type="entry name" value="PROTEIN_KINASE_ST"/>
    <property type="match status" value="1"/>
</dbReference>
<reference evidence="8 9" key="1">
    <citation type="submission" date="2024-02" db="EMBL/GenBank/DDBJ databases">
        <title>New thermophilic sulfur-oxidizing bacteria from a hot springs of the Uzon caldera (Kamchatka, Russia).</title>
        <authorList>
            <person name="Dukat A.M."/>
            <person name="Elcheninov A.G."/>
            <person name="Frolov E.N."/>
        </authorList>
    </citation>
    <scope>NUCLEOTIDE SEQUENCE [LARGE SCALE GENOMIC DNA]</scope>
    <source>
        <strain evidence="8 9">AK1</strain>
    </source>
</reference>
<evidence type="ECO:0000256" key="1">
    <source>
        <dbReference type="ARBA" id="ARBA00022679"/>
    </source>
</evidence>
<dbReference type="Pfam" id="PF00069">
    <property type="entry name" value="Pkinase"/>
    <property type="match status" value="1"/>
</dbReference>
<dbReference type="InterPro" id="IPR013229">
    <property type="entry name" value="PEGA"/>
</dbReference>
<feature type="region of interest" description="Disordered" evidence="6">
    <location>
        <begin position="274"/>
        <end position="295"/>
    </location>
</feature>